<dbReference type="SMR" id="G4YJ56"/>
<accession>G4YJ56</accession>
<dbReference type="EMBL" id="JH159151">
    <property type="protein sequence ID" value="EGZ29196.1"/>
    <property type="molecule type" value="Genomic_DNA"/>
</dbReference>
<name>G4YJ56_PHYSP</name>
<dbReference type="InParanoid" id="G4YJ56"/>
<dbReference type="RefSeq" id="XP_009516471.1">
    <property type="nucleotide sequence ID" value="XM_009518176.1"/>
</dbReference>
<gene>
    <name evidence="1" type="ORF">PHYSODRAFT_468876</name>
</gene>
<dbReference type="Proteomes" id="UP000002640">
    <property type="component" value="Unassembled WGS sequence"/>
</dbReference>
<evidence type="ECO:0000313" key="1">
    <source>
        <dbReference type="EMBL" id="EGZ29196.1"/>
    </source>
</evidence>
<reference evidence="1 2" key="1">
    <citation type="journal article" date="2006" name="Science">
        <title>Phytophthora genome sequences uncover evolutionary origins and mechanisms of pathogenesis.</title>
        <authorList>
            <person name="Tyler B.M."/>
            <person name="Tripathy S."/>
            <person name="Zhang X."/>
            <person name="Dehal P."/>
            <person name="Jiang R.H."/>
            <person name="Aerts A."/>
            <person name="Arredondo F.D."/>
            <person name="Baxter L."/>
            <person name="Bensasson D."/>
            <person name="Beynon J.L."/>
            <person name="Chapman J."/>
            <person name="Damasceno C.M."/>
            <person name="Dorrance A.E."/>
            <person name="Dou D."/>
            <person name="Dickerman A.W."/>
            <person name="Dubchak I.L."/>
            <person name="Garbelotto M."/>
            <person name="Gijzen M."/>
            <person name="Gordon S.G."/>
            <person name="Govers F."/>
            <person name="Grunwald N.J."/>
            <person name="Huang W."/>
            <person name="Ivors K.L."/>
            <person name="Jones R.W."/>
            <person name="Kamoun S."/>
            <person name="Krampis K."/>
            <person name="Lamour K.H."/>
            <person name="Lee M.K."/>
            <person name="McDonald W.H."/>
            <person name="Medina M."/>
            <person name="Meijer H.J."/>
            <person name="Nordberg E.K."/>
            <person name="Maclean D.J."/>
            <person name="Ospina-Giraldo M.D."/>
            <person name="Morris P.F."/>
            <person name="Phuntumart V."/>
            <person name="Putnam N.H."/>
            <person name="Rash S."/>
            <person name="Rose J.K."/>
            <person name="Sakihama Y."/>
            <person name="Salamov A.A."/>
            <person name="Savidor A."/>
            <person name="Scheuring C.F."/>
            <person name="Smith B.M."/>
            <person name="Sobral B.W."/>
            <person name="Terry A."/>
            <person name="Torto-Alalibo T.A."/>
            <person name="Win J."/>
            <person name="Xu Z."/>
            <person name="Zhang H."/>
            <person name="Grigoriev I.V."/>
            <person name="Rokhsar D.S."/>
            <person name="Boore J.L."/>
        </authorList>
    </citation>
    <scope>NUCLEOTIDE SEQUENCE [LARGE SCALE GENOMIC DNA]</scope>
    <source>
        <strain evidence="1 2">P6497</strain>
    </source>
</reference>
<protein>
    <submittedName>
        <fullName evidence="1">Uncharacterized protein</fullName>
    </submittedName>
</protein>
<keyword evidence="2" id="KW-1185">Reference proteome</keyword>
<proteinExistence type="predicted"/>
<dbReference type="GeneID" id="20653738"/>
<dbReference type="KEGG" id="psoj:PHYSODRAFT_468876"/>
<dbReference type="AlphaFoldDB" id="G4YJ56"/>
<evidence type="ECO:0000313" key="2">
    <source>
        <dbReference type="Proteomes" id="UP000002640"/>
    </source>
</evidence>
<sequence>MSRFRLESDGDAVMTVPQPIFEVVLPPKLEAWDQASLVTWRRAREQYEETERAVSVVW</sequence>
<organism evidence="1 2">
    <name type="scientific">Phytophthora sojae (strain P6497)</name>
    <name type="common">Soybean stem and root rot agent</name>
    <name type="synonym">Phytophthora megasperma f. sp. glycines</name>
    <dbReference type="NCBI Taxonomy" id="1094619"/>
    <lineage>
        <taxon>Eukaryota</taxon>
        <taxon>Sar</taxon>
        <taxon>Stramenopiles</taxon>
        <taxon>Oomycota</taxon>
        <taxon>Peronosporomycetes</taxon>
        <taxon>Peronosporales</taxon>
        <taxon>Peronosporaceae</taxon>
        <taxon>Phytophthora</taxon>
    </lineage>
</organism>